<dbReference type="UniPathway" id="UPA00050">
    <property type="reaction ID" value="UER00064"/>
</dbReference>
<evidence type="ECO:0000313" key="16">
    <source>
        <dbReference type="Proteomes" id="UP000297713"/>
    </source>
</evidence>
<evidence type="ECO:0000259" key="13">
    <source>
        <dbReference type="Pfam" id="PF00288"/>
    </source>
</evidence>
<comment type="subcellular location">
    <subcellularLocation>
        <location evidence="12">Cytoplasm</location>
    </subcellularLocation>
</comment>
<evidence type="ECO:0000256" key="10">
    <source>
        <dbReference type="ARBA" id="ARBA00022840"/>
    </source>
</evidence>
<evidence type="ECO:0000256" key="5">
    <source>
        <dbReference type="ARBA" id="ARBA00022605"/>
    </source>
</evidence>
<dbReference type="GO" id="GO:0004413">
    <property type="term" value="F:homoserine kinase activity"/>
    <property type="evidence" value="ECO:0007669"/>
    <property type="project" value="UniProtKB-UniRule"/>
</dbReference>
<evidence type="ECO:0000256" key="7">
    <source>
        <dbReference type="ARBA" id="ARBA00022697"/>
    </source>
</evidence>
<dbReference type="PIRSF" id="PIRSF000676">
    <property type="entry name" value="Homoser_kin"/>
    <property type="match status" value="1"/>
</dbReference>
<dbReference type="PANTHER" id="PTHR20861:SF1">
    <property type="entry name" value="HOMOSERINE KINASE"/>
    <property type="match status" value="1"/>
</dbReference>
<dbReference type="Gene3D" id="3.30.230.10">
    <property type="match status" value="1"/>
</dbReference>
<evidence type="ECO:0000256" key="9">
    <source>
        <dbReference type="ARBA" id="ARBA00022777"/>
    </source>
</evidence>
<dbReference type="Pfam" id="PF00288">
    <property type="entry name" value="GHMP_kinases_N"/>
    <property type="match status" value="1"/>
</dbReference>
<dbReference type="SUPFAM" id="SSF55060">
    <property type="entry name" value="GHMP Kinase, C-terminal domain"/>
    <property type="match status" value="1"/>
</dbReference>
<keyword evidence="16" id="KW-1185">Reference proteome</keyword>
<dbReference type="InterPro" id="IPR020568">
    <property type="entry name" value="Ribosomal_Su5_D2-typ_SF"/>
</dbReference>
<feature type="binding site" evidence="12">
    <location>
        <begin position="84"/>
        <end position="94"/>
    </location>
    <ligand>
        <name>ATP</name>
        <dbReference type="ChEBI" id="CHEBI:30616"/>
    </ligand>
</feature>
<dbReference type="NCBIfam" id="TIGR00191">
    <property type="entry name" value="thrB"/>
    <property type="match status" value="1"/>
</dbReference>
<evidence type="ECO:0000256" key="2">
    <source>
        <dbReference type="ARBA" id="ARBA00007370"/>
    </source>
</evidence>
<dbReference type="SUPFAM" id="SSF54211">
    <property type="entry name" value="Ribosomal protein S5 domain 2-like"/>
    <property type="match status" value="1"/>
</dbReference>
<dbReference type="OrthoDB" id="9769912at2"/>
<dbReference type="InterPro" id="IPR014721">
    <property type="entry name" value="Ribsml_uS5_D2-typ_fold_subgr"/>
</dbReference>
<keyword evidence="12" id="KW-0963">Cytoplasm</keyword>
<evidence type="ECO:0000256" key="3">
    <source>
        <dbReference type="ARBA" id="ARBA00012078"/>
    </source>
</evidence>
<dbReference type="Pfam" id="PF08544">
    <property type="entry name" value="GHMP_kinases_C"/>
    <property type="match status" value="1"/>
</dbReference>
<dbReference type="PANTHER" id="PTHR20861">
    <property type="entry name" value="HOMOSERINE/4-DIPHOSPHOCYTIDYL-2-C-METHYL-D-ERYTHRITOL KINASE"/>
    <property type="match status" value="1"/>
</dbReference>
<comment type="similarity">
    <text evidence="2 12">Belongs to the GHMP kinase family. Homoserine kinase subfamily.</text>
</comment>
<dbReference type="Gene3D" id="3.30.70.890">
    <property type="entry name" value="GHMP kinase, C-terminal domain"/>
    <property type="match status" value="1"/>
</dbReference>
<dbReference type="PRINTS" id="PR00958">
    <property type="entry name" value="HOMSERKINASE"/>
</dbReference>
<dbReference type="HAMAP" id="MF_00384">
    <property type="entry name" value="Homoser_kinase"/>
    <property type="match status" value="1"/>
</dbReference>
<sequence length="293" mass="32448">MSIPPRKVIKGCRVKIPATTTNFGPGFDTFGAALSLYNVITVEKTSEAHSSVHHPMVVETLKEFEKRTSRPCPLIKWSVKSQIPQARGLGSSATIRLGLLAGINALEDSPLKNDEILDCAIELEGHPDNVRPAFQGGFILCSPQKAFRCRIDSKVFFIAFVPQIEISTQLSRKILPEEVKLKDAVENIQRASMIAVCFFKKQYIDLPGLFVDHFHEPYRLKYIPYWEELKKAALGAGALGFYLSGSGSTLMSITYGDPTEVVQALKKQSTKLAIEGDILVLKPDNHGIRLSTF</sequence>
<keyword evidence="6 12" id="KW-0808">Transferase</keyword>
<organism evidence="15 16">
    <name type="scientific">Methylacidiphilum caldifontis</name>
    <dbReference type="NCBI Taxonomy" id="2795386"/>
    <lineage>
        <taxon>Bacteria</taxon>
        <taxon>Pseudomonadati</taxon>
        <taxon>Verrucomicrobiota</taxon>
        <taxon>Methylacidiphilae</taxon>
        <taxon>Methylacidiphilales</taxon>
        <taxon>Methylacidiphilaceae</taxon>
        <taxon>Methylacidiphilum (ex Ratnadevi et al. 2023)</taxon>
    </lineage>
</organism>
<proteinExistence type="inferred from homology"/>
<gene>
    <name evidence="12" type="primary">thrB</name>
    <name evidence="15" type="ORF">A7Q10_06620</name>
</gene>
<keyword evidence="10 12" id="KW-0067">ATP-binding</keyword>
<dbReference type="GO" id="GO:0005524">
    <property type="term" value="F:ATP binding"/>
    <property type="evidence" value="ECO:0007669"/>
    <property type="project" value="UniProtKB-UniRule"/>
</dbReference>
<comment type="caution">
    <text evidence="15">The sequence shown here is derived from an EMBL/GenBank/DDBJ whole genome shotgun (WGS) entry which is preliminary data.</text>
</comment>
<dbReference type="Proteomes" id="UP000297713">
    <property type="component" value="Unassembled WGS sequence"/>
</dbReference>
<evidence type="ECO:0000256" key="4">
    <source>
        <dbReference type="ARBA" id="ARBA00017858"/>
    </source>
</evidence>
<dbReference type="InterPro" id="IPR013750">
    <property type="entry name" value="GHMP_kinase_C_dom"/>
</dbReference>
<protein>
    <recommendedName>
        <fullName evidence="4 12">Homoserine kinase</fullName>
        <shortName evidence="12">HK</shortName>
        <shortName evidence="12">HSK</shortName>
        <ecNumber evidence="3 12">2.7.1.39</ecNumber>
    </recommendedName>
</protein>
<dbReference type="EC" id="2.7.1.39" evidence="3 12"/>
<name>A0A4Y8PDB4_9BACT</name>
<dbReference type="AlphaFoldDB" id="A0A4Y8PDB4"/>
<evidence type="ECO:0000259" key="14">
    <source>
        <dbReference type="Pfam" id="PF08544"/>
    </source>
</evidence>
<dbReference type="InterPro" id="IPR036554">
    <property type="entry name" value="GHMP_kinase_C_sf"/>
</dbReference>
<evidence type="ECO:0000256" key="11">
    <source>
        <dbReference type="ARBA" id="ARBA00049375"/>
    </source>
</evidence>
<accession>A0A4Y8PDB4</accession>
<comment type="pathway">
    <text evidence="1 12">Amino-acid biosynthesis; L-threonine biosynthesis; L-threonine from L-aspartate: step 4/5.</text>
</comment>
<dbReference type="GO" id="GO:0009088">
    <property type="term" value="P:threonine biosynthetic process"/>
    <property type="evidence" value="ECO:0007669"/>
    <property type="project" value="UniProtKB-UniRule"/>
</dbReference>
<evidence type="ECO:0000256" key="6">
    <source>
        <dbReference type="ARBA" id="ARBA00022679"/>
    </source>
</evidence>
<dbReference type="InterPro" id="IPR000870">
    <property type="entry name" value="Homoserine_kinase"/>
</dbReference>
<keyword evidence="7 12" id="KW-0791">Threonine biosynthesis</keyword>
<evidence type="ECO:0000256" key="8">
    <source>
        <dbReference type="ARBA" id="ARBA00022741"/>
    </source>
</evidence>
<feature type="domain" description="GHMP kinase C-terminal" evidence="14">
    <location>
        <begin position="214"/>
        <end position="268"/>
    </location>
</feature>
<comment type="function">
    <text evidence="12">Catalyzes the ATP-dependent phosphorylation of L-homoserine to L-homoserine phosphate.</text>
</comment>
<feature type="domain" description="GHMP kinase N-terminal" evidence="13">
    <location>
        <begin position="57"/>
        <end position="137"/>
    </location>
</feature>
<evidence type="ECO:0000313" key="15">
    <source>
        <dbReference type="EMBL" id="TFE69524.1"/>
    </source>
</evidence>
<keyword evidence="5 12" id="KW-0028">Amino-acid biosynthesis</keyword>
<keyword evidence="9 12" id="KW-0418">Kinase</keyword>
<reference evidence="15 16" key="1">
    <citation type="submission" date="2016-05" db="EMBL/GenBank/DDBJ databases">
        <title>Diversity and Homogeneity among Thermoacidophilic Verrucomicrobia Methanotrophs Linked with Geographical Origin.</title>
        <authorList>
            <person name="Erikstad H.-A."/>
            <person name="Smestad N.B."/>
            <person name="Ceballos R.M."/>
            <person name="Birkeland N.-K."/>
        </authorList>
    </citation>
    <scope>NUCLEOTIDE SEQUENCE [LARGE SCALE GENOMIC DNA]</scope>
    <source>
        <strain evidence="15 16">Phi</strain>
    </source>
</reference>
<comment type="catalytic activity">
    <reaction evidence="11 12">
        <text>L-homoserine + ATP = O-phospho-L-homoserine + ADP + H(+)</text>
        <dbReference type="Rhea" id="RHEA:13985"/>
        <dbReference type="ChEBI" id="CHEBI:15378"/>
        <dbReference type="ChEBI" id="CHEBI:30616"/>
        <dbReference type="ChEBI" id="CHEBI:57476"/>
        <dbReference type="ChEBI" id="CHEBI:57590"/>
        <dbReference type="ChEBI" id="CHEBI:456216"/>
        <dbReference type="EC" id="2.7.1.39"/>
    </reaction>
</comment>
<dbReference type="GO" id="GO:0005737">
    <property type="term" value="C:cytoplasm"/>
    <property type="evidence" value="ECO:0007669"/>
    <property type="project" value="UniProtKB-SubCell"/>
</dbReference>
<dbReference type="RefSeq" id="WP_134439708.1">
    <property type="nucleotide sequence ID" value="NZ_LXQC01000124.1"/>
</dbReference>
<evidence type="ECO:0000256" key="12">
    <source>
        <dbReference type="HAMAP-Rule" id="MF_00384"/>
    </source>
</evidence>
<dbReference type="InterPro" id="IPR006203">
    <property type="entry name" value="GHMP_knse_ATP-bd_CS"/>
</dbReference>
<keyword evidence="8 12" id="KW-0547">Nucleotide-binding</keyword>
<dbReference type="InterPro" id="IPR006204">
    <property type="entry name" value="GHMP_kinase_N_dom"/>
</dbReference>
<evidence type="ECO:0000256" key="1">
    <source>
        <dbReference type="ARBA" id="ARBA00005015"/>
    </source>
</evidence>
<dbReference type="PROSITE" id="PS00627">
    <property type="entry name" value="GHMP_KINASES_ATP"/>
    <property type="match status" value="1"/>
</dbReference>
<dbReference type="EMBL" id="LXQC01000124">
    <property type="protein sequence ID" value="TFE69524.1"/>
    <property type="molecule type" value="Genomic_DNA"/>
</dbReference>